<keyword evidence="3" id="KW-1185">Reference proteome</keyword>
<accession>X6LUD5</accession>
<keyword evidence="1" id="KW-0472">Membrane</keyword>
<reference evidence="2 3" key="1">
    <citation type="journal article" date="2013" name="Curr. Biol.">
        <title>The Genome of the Foraminiferan Reticulomyxa filosa.</title>
        <authorList>
            <person name="Glockner G."/>
            <person name="Hulsmann N."/>
            <person name="Schleicher M."/>
            <person name="Noegel A.A."/>
            <person name="Eichinger L."/>
            <person name="Gallinger C."/>
            <person name="Pawlowski J."/>
            <person name="Sierra R."/>
            <person name="Euteneuer U."/>
            <person name="Pillet L."/>
            <person name="Moustafa A."/>
            <person name="Platzer M."/>
            <person name="Groth M."/>
            <person name="Szafranski K."/>
            <person name="Schliwa M."/>
        </authorList>
    </citation>
    <scope>NUCLEOTIDE SEQUENCE [LARGE SCALE GENOMIC DNA]</scope>
</reference>
<feature type="transmembrane region" description="Helical" evidence="1">
    <location>
        <begin position="161"/>
        <end position="181"/>
    </location>
</feature>
<evidence type="ECO:0000313" key="2">
    <source>
        <dbReference type="EMBL" id="ETO04752.1"/>
    </source>
</evidence>
<evidence type="ECO:0008006" key="4">
    <source>
        <dbReference type="Google" id="ProtNLM"/>
    </source>
</evidence>
<keyword evidence="1" id="KW-1133">Transmembrane helix</keyword>
<dbReference type="Proteomes" id="UP000023152">
    <property type="component" value="Unassembled WGS sequence"/>
</dbReference>
<comment type="caution">
    <text evidence="2">The sequence shown here is derived from an EMBL/GenBank/DDBJ whole genome shotgun (WGS) entry which is preliminary data.</text>
</comment>
<keyword evidence="1" id="KW-0812">Transmembrane</keyword>
<dbReference type="EMBL" id="ASPP01028977">
    <property type="protein sequence ID" value="ETO04752.1"/>
    <property type="molecule type" value="Genomic_DNA"/>
</dbReference>
<organism evidence="2 3">
    <name type="scientific">Reticulomyxa filosa</name>
    <dbReference type="NCBI Taxonomy" id="46433"/>
    <lineage>
        <taxon>Eukaryota</taxon>
        <taxon>Sar</taxon>
        <taxon>Rhizaria</taxon>
        <taxon>Retaria</taxon>
        <taxon>Foraminifera</taxon>
        <taxon>Monothalamids</taxon>
        <taxon>Reticulomyxidae</taxon>
        <taxon>Reticulomyxa</taxon>
    </lineage>
</organism>
<protein>
    <recommendedName>
        <fullName evidence="4">Transmembrane protein</fullName>
    </recommendedName>
</protein>
<proteinExistence type="predicted"/>
<evidence type="ECO:0000256" key="1">
    <source>
        <dbReference type="SAM" id="Phobius"/>
    </source>
</evidence>
<dbReference type="AlphaFoldDB" id="X6LUD5"/>
<feature type="transmembrane region" description="Helical" evidence="1">
    <location>
        <begin position="187"/>
        <end position="210"/>
    </location>
</feature>
<sequence length="257" mass="29112">MDNELLLNGKRLHDDNSDENEDIVPSMVLSVGSQLKAPTNNINSFSEGGFLTDSIRENMNEIDLKREILAGFEKHHEVFIKGATMKPSITNPNDIDENDTMDESDIQSSIKFNLLTNSLMSAKSEKSSVTPSVFLQPAKTDNQLTSPRPSISRSSRNRNKMMCLCVVVFAIACSSFATFLYNQSNSIETLFVSSFLLNFIFTCSSFFLSVDLRQQTKFIHSHLYLLKKKTLHIFFPQRACKKKMENNSSNFPKWPIS</sequence>
<evidence type="ECO:0000313" key="3">
    <source>
        <dbReference type="Proteomes" id="UP000023152"/>
    </source>
</evidence>
<gene>
    <name evidence="2" type="ORF">RFI_32643</name>
</gene>
<name>X6LUD5_RETFI</name>